<dbReference type="AlphaFoldDB" id="A0A166FL16"/>
<dbReference type="Pfam" id="PF01565">
    <property type="entry name" value="FAD_binding_4"/>
    <property type="match status" value="1"/>
</dbReference>
<dbReference type="PANTHER" id="PTHR42973:SF13">
    <property type="entry name" value="FAD-BINDING PCMH-TYPE DOMAIN-CONTAINING PROTEIN"/>
    <property type="match status" value="1"/>
</dbReference>
<evidence type="ECO:0000313" key="8">
    <source>
        <dbReference type="Proteomes" id="UP000076532"/>
    </source>
</evidence>
<keyword evidence="2" id="KW-0285">Flavoprotein</keyword>
<name>A0A166FL16_9AGAM</name>
<feature type="signal peptide" evidence="5">
    <location>
        <begin position="1"/>
        <end position="23"/>
    </location>
</feature>
<dbReference type="Gene3D" id="3.40.462.20">
    <property type="match status" value="1"/>
</dbReference>
<dbReference type="PANTHER" id="PTHR42973">
    <property type="entry name" value="BINDING OXIDOREDUCTASE, PUTATIVE (AFU_ORTHOLOGUE AFUA_1G17690)-RELATED"/>
    <property type="match status" value="1"/>
</dbReference>
<dbReference type="PROSITE" id="PS51387">
    <property type="entry name" value="FAD_PCMH"/>
    <property type="match status" value="1"/>
</dbReference>
<keyword evidence="3" id="KW-0274">FAD</keyword>
<dbReference type="GO" id="GO:0016491">
    <property type="term" value="F:oxidoreductase activity"/>
    <property type="evidence" value="ECO:0007669"/>
    <property type="project" value="UniProtKB-KW"/>
</dbReference>
<dbReference type="OrthoDB" id="2151789at2759"/>
<gene>
    <name evidence="7" type="ORF">FIBSPDRAFT_865456</name>
</gene>
<dbReference type="Proteomes" id="UP000076532">
    <property type="component" value="Unassembled WGS sequence"/>
</dbReference>
<proteinExistence type="inferred from homology"/>
<dbReference type="InterPro" id="IPR036318">
    <property type="entry name" value="FAD-bd_PCMH-like_sf"/>
</dbReference>
<dbReference type="STRING" id="436010.A0A166FL16"/>
<evidence type="ECO:0000256" key="4">
    <source>
        <dbReference type="ARBA" id="ARBA00023002"/>
    </source>
</evidence>
<keyword evidence="8" id="KW-1185">Reference proteome</keyword>
<dbReference type="InterPro" id="IPR050416">
    <property type="entry name" value="FAD-linked_Oxidoreductase"/>
</dbReference>
<dbReference type="EMBL" id="KV417588">
    <property type="protein sequence ID" value="KZP16919.1"/>
    <property type="molecule type" value="Genomic_DNA"/>
</dbReference>
<dbReference type="InterPro" id="IPR006094">
    <property type="entry name" value="Oxid_FAD_bind_N"/>
</dbReference>
<keyword evidence="5" id="KW-0732">Signal</keyword>
<dbReference type="SUPFAM" id="SSF56176">
    <property type="entry name" value="FAD-binding/transporter-associated domain-like"/>
    <property type="match status" value="1"/>
</dbReference>
<comment type="similarity">
    <text evidence="1">Belongs to the oxygen-dependent FAD-linked oxidoreductase family.</text>
</comment>
<dbReference type="InterPro" id="IPR016166">
    <property type="entry name" value="FAD-bd_PCMH"/>
</dbReference>
<dbReference type="Gene3D" id="3.30.465.10">
    <property type="match status" value="1"/>
</dbReference>
<evidence type="ECO:0000256" key="2">
    <source>
        <dbReference type="ARBA" id="ARBA00022630"/>
    </source>
</evidence>
<evidence type="ECO:0000256" key="1">
    <source>
        <dbReference type="ARBA" id="ARBA00005466"/>
    </source>
</evidence>
<evidence type="ECO:0000259" key="6">
    <source>
        <dbReference type="PROSITE" id="PS51387"/>
    </source>
</evidence>
<reference evidence="7 8" key="1">
    <citation type="journal article" date="2016" name="Mol. Biol. Evol.">
        <title>Comparative Genomics of Early-Diverging Mushroom-Forming Fungi Provides Insights into the Origins of Lignocellulose Decay Capabilities.</title>
        <authorList>
            <person name="Nagy L.G."/>
            <person name="Riley R."/>
            <person name="Tritt A."/>
            <person name="Adam C."/>
            <person name="Daum C."/>
            <person name="Floudas D."/>
            <person name="Sun H."/>
            <person name="Yadav J.S."/>
            <person name="Pangilinan J."/>
            <person name="Larsson K.H."/>
            <person name="Matsuura K."/>
            <person name="Barry K."/>
            <person name="Labutti K."/>
            <person name="Kuo R."/>
            <person name="Ohm R.A."/>
            <person name="Bhattacharya S.S."/>
            <person name="Shirouzu T."/>
            <person name="Yoshinaga Y."/>
            <person name="Martin F.M."/>
            <person name="Grigoriev I.V."/>
            <person name="Hibbett D.S."/>
        </authorList>
    </citation>
    <scope>NUCLEOTIDE SEQUENCE [LARGE SCALE GENOMIC DNA]</scope>
    <source>
        <strain evidence="7 8">CBS 109695</strain>
    </source>
</reference>
<sequence>MFSPRIFVRLACCLSAILPLATAVAPRTSGDQVACALLEHSLGSSKVQTAGNSSVNPLYQLSAKGAWNVFNQQDQPTCIVFPTNASDVVTAMKAIFLSNSNYAVRGGGHSAMPGWNTVENGVLIDFRQMTAYSYNPTSNTITMQPGVLWGNVYNGLSPQGVAPVGGRESDVGASGLLLGGGLSYLSPAWGYACDSYRSLQVVLTSGALVTATATNQYKDLFRALKGGGSRFGIVTSYEVQAIHVGTAADKTWYGGSILYPNTSVPALITAIDNYIFSNTDSHAVALTIVAQQNTAGVPLVLGETLVFYNGTETQFNTVFAEFLAIPTLVTSIGPLSYSDMNNILPPGNERTNANLYGASALYPHKGLFQQAFTHWQNFSMAFTNELAISTLAFTPVPQSQIDASNANGGTAFAPPNGAFAAVQLAQGFPAGVTTLSPSMSQGVNLLLSQVPRSAGLPLYLNESNEVQNALTTYNWLAQLKLVYAKYDPFRFSVNRLFGPNGL</sequence>
<dbReference type="InterPro" id="IPR016169">
    <property type="entry name" value="FAD-bd_PCMH_sub2"/>
</dbReference>
<keyword evidence="4" id="KW-0560">Oxidoreductase</keyword>
<feature type="chain" id="PRO_5007873368" evidence="5">
    <location>
        <begin position="24"/>
        <end position="502"/>
    </location>
</feature>
<dbReference type="GO" id="GO:0071949">
    <property type="term" value="F:FAD binding"/>
    <property type="evidence" value="ECO:0007669"/>
    <property type="project" value="InterPro"/>
</dbReference>
<accession>A0A166FL16</accession>
<evidence type="ECO:0000313" key="7">
    <source>
        <dbReference type="EMBL" id="KZP16919.1"/>
    </source>
</evidence>
<evidence type="ECO:0000256" key="3">
    <source>
        <dbReference type="ARBA" id="ARBA00022827"/>
    </source>
</evidence>
<evidence type="ECO:0000256" key="5">
    <source>
        <dbReference type="SAM" id="SignalP"/>
    </source>
</evidence>
<organism evidence="7 8">
    <name type="scientific">Athelia psychrophila</name>
    <dbReference type="NCBI Taxonomy" id="1759441"/>
    <lineage>
        <taxon>Eukaryota</taxon>
        <taxon>Fungi</taxon>
        <taxon>Dikarya</taxon>
        <taxon>Basidiomycota</taxon>
        <taxon>Agaricomycotina</taxon>
        <taxon>Agaricomycetes</taxon>
        <taxon>Agaricomycetidae</taxon>
        <taxon>Atheliales</taxon>
        <taxon>Atheliaceae</taxon>
        <taxon>Athelia</taxon>
    </lineage>
</organism>
<feature type="domain" description="FAD-binding PCMH-type" evidence="6">
    <location>
        <begin position="72"/>
        <end position="244"/>
    </location>
</feature>
<protein>
    <submittedName>
        <fullName evidence="7">FAD-binding domain-containing protein</fullName>
    </submittedName>
</protein>